<comment type="caution">
    <text evidence="2">The sequence shown here is derived from an EMBL/GenBank/DDBJ whole genome shotgun (WGS) entry which is preliminary data.</text>
</comment>
<dbReference type="AlphaFoldDB" id="A0A370QJZ2"/>
<organism evidence="2 3">
    <name type="scientific">Marinirhabdus gelatinilytica</name>
    <dbReference type="NCBI Taxonomy" id="1703343"/>
    <lineage>
        <taxon>Bacteria</taxon>
        <taxon>Pseudomonadati</taxon>
        <taxon>Bacteroidota</taxon>
        <taxon>Flavobacteriia</taxon>
        <taxon>Flavobacteriales</taxon>
        <taxon>Flavobacteriaceae</taxon>
    </lineage>
</organism>
<evidence type="ECO:0008006" key="4">
    <source>
        <dbReference type="Google" id="ProtNLM"/>
    </source>
</evidence>
<accession>A0A370QJZ2</accession>
<evidence type="ECO:0000313" key="3">
    <source>
        <dbReference type="Proteomes" id="UP000255317"/>
    </source>
</evidence>
<dbReference type="OrthoDB" id="1112098at2"/>
<dbReference type="EMBL" id="QRAO01000001">
    <property type="protein sequence ID" value="RDK88688.1"/>
    <property type="molecule type" value="Genomic_DNA"/>
</dbReference>
<reference evidence="2 3" key="1">
    <citation type="submission" date="2018-07" db="EMBL/GenBank/DDBJ databases">
        <title>Genomic Encyclopedia of Type Strains, Phase IV (KMG-IV): sequencing the most valuable type-strain genomes for metagenomic binning, comparative biology and taxonomic classification.</title>
        <authorList>
            <person name="Goeker M."/>
        </authorList>
    </citation>
    <scope>NUCLEOTIDE SEQUENCE [LARGE SCALE GENOMIC DNA]</scope>
    <source>
        <strain evidence="2 3">DSM 101478</strain>
    </source>
</reference>
<feature type="signal peptide" evidence="1">
    <location>
        <begin position="1"/>
        <end position="19"/>
    </location>
</feature>
<sequence>MKKLVSCILIFGVALGVFAQDAGKTLQGAVTFVTSNNVYVRFDGTENLNVGDVLTFNGTNCLKITSLSSTSAVCTSINNCEVSKDDTVTATVSTTETTTDDVPIETTDTTEEAPKTTVDVAPEYSEKESLYKENIRGRVSVASYNLSSNVRESRNRLQGRFSLTANHIGDSKFSVESYIAYRSILSPPENYASRTSIFNIYNLNLRYDALPDLSITAGRKINPKASSLGANDGVMVEKYFGKFYVGAIGGFRPDIFDYGFNTDLLQYGGYFGIETDSKDFYSQTTLGAMEQTNAGATDRRYIYFQHNSTIASNLNLFSSMELDIFGGEEGGSRLTNLYLSARYRFSRAVNAMISYDSRKQIIYYQTFQTELERFLDDDLARQGIRLRLNVRPAKIVWLGASYSNRSQSDSQNESNNVYGYATLSKIPGVGGRFNVSYNSNTSRYLSSNIASVRYSRDVVKGKLQADAYFRNAKYEYENRDETFTQNYFGGGLNWSISRSWQFSINGELSTLDSNDEKNYRFYTRLTKRFYSKKKKR</sequence>
<proteinExistence type="predicted"/>
<keyword evidence="3" id="KW-1185">Reference proteome</keyword>
<keyword evidence="1" id="KW-0732">Signal</keyword>
<dbReference type="Proteomes" id="UP000255317">
    <property type="component" value="Unassembled WGS sequence"/>
</dbReference>
<dbReference type="RefSeq" id="WP_147278485.1">
    <property type="nucleotide sequence ID" value="NZ_QRAO01000001.1"/>
</dbReference>
<evidence type="ECO:0000313" key="2">
    <source>
        <dbReference type="EMBL" id="RDK88688.1"/>
    </source>
</evidence>
<evidence type="ECO:0000256" key="1">
    <source>
        <dbReference type="SAM" id="SignalP"/>
    </source>
</evidence>
<gene>
    <name evidence="2" type="ORF">C8D94_101564</name>
</gene>
<feature type="chain" id="PRO_5017042228" description="Outer membrane beta-barrel protein" evidence="1">
    <location>
        <begin position="20"/>
        <end position="536"/>
    </location>
</feature>
<protein>
    <recommendedName>
        <fullName evidence="4">Outer membrane beta-barrel protein</fullName>
    </recommendedName>
</protein>
<name>A0A370QJZ2_9FLAO</name>